<feature type="domain" description="ABC transporter" evidence="4">
    <location>
        <begin position="327"/>
        <end position="558"/>
    </location>
</feature>
<dbReference type="SMART" id="SM00382">
    <property type="entry name" value="AAA"/>
    <property type="match status" value="2"/>
</dbReference>
<name>A0ABV9YCR6_9PSEU</name>
<evidence type="ECO:0000259" key="4">
    <source>
        <dbReference type="PROSITE" id="PS50893"/>
    </source>
</evidence>
<evidence type="ECO:0000256" key="2">
    <source>
        <dbReference type="ARBA" id="ARBA00022840"/>
    </source>
</evidence>
<dbReference type="PANTHER" id="PTHR42855:SF1">
    <property type="entry name" value="ABC TRANSPORTER DOMAIN-CONTAINING PROTEIN"/>
    <property type="match status" value="1"/>
</dbReference>
<comment type="caution">
    <text evidence="5">The sequence shown here is derived from an EMBL/GenBank/DDBJ whole genome shotgun (WGS) entry which is preliminary data.</text>
</comment>
<dbReference type="RefSeq" id="WP_380649061.1">
    <property type="nucleotide sequence ID" value="NZ_BAAAKE010000007.1"/>
</dbReference>
<dbReference type="InterPro" id="IPR003439">
    <property type="entry name" value="ABC_transporter-like_ATP-bd"/>
</dbReference>
<dbReference type="InterPro" id="IPR051309">
    <property type="entry name" value="ABCF_ATPase"/>
</dbReference>
<organism evidence="5 6">
    <name type="scientific">Saccharothrix xinjiangensis</name>
    <dbReference type="NCBI Taxonomy" id="204798"/>
    <lineage>
        <taxon>Bacteria</taxon>
        <taxon>Bacillati</taxon>
        <taxon>Actinomycetota</taxon>
        <taxon>Actinomycetes</taxon>
        <taxon>Pseudonocardiales</taxon>
        <taxon>Pseudonocardiaceae</taxon>
        <taxon>Saccharothrix</taxon>
    </lineage>
</organism>
<dbReference type="PROSITE" id="PS50893">
    <property type="entry name" value="ABC_TRANSPORTER_2"/>
    <property type="match status" value="2"/>
</dbReference>
<sequence>MGHIDISRLEYVLPDGRTLFRDVSFRVAAGAKAALIGANGVGKTTLLDVLAGNRPAKSGGAVAGGAVAFMPQFIGSVDDDSLVADFLVDLERPAVRRAHRAVRDAEDELLEHDDERRQMAYATALAEWAEVGGYEAEVAWDVVCQAALGKPYDLVRFREVRTLSGGEQKRLALESLLRGPAPVLLLDEPDNYLDVPGKLWLEQRLRESPKTVLFISHDRELLARAATHVVTLEGHGAWVHGDGFGSYAEARDRRVERLEQRHRDWNDEHARLKELVRTLQVQAKLSSAVAAKYRATLTRLARFEAEGPPPERPEQQHVRMNLTGGRTGKRAVTCTGLRLTGLTDAFDFEVFYGDRVAVLGANGTGKSHLLRLLAAGGTASDRHDPDLLGPPVGHTGEARLGARVVPGWFAQTHGRRDLAGRTLVRILHEGDDRRAGRDRGAAMAALNRYELRAQGDQVFDHLSGGQQARFQVLLLELEGATLLLLDEPTDNLDLHSAQALEDGLRRFEGSVVAVTHDRWFARGFDRYLVIGADGAVTEGDEPVWDERARAEPAAARRGGRR</sequence>
<evidence type="ECO:0000256" key="3">
    <source>
        <dbReference type="SAM" id="Coils"/>
    </source>
</evidence>
<dbReference type="SUPFAM" id="SSF52540">
    <property type="entry name" value="P-loop containing nucleoside triphosphate hydrolases"/>
    <property type="match status" value="2"/>
</dbReference>
<dbReference type="PANTHER" id="PTHR42855">
    <property type="entry name" value="ABC TRANSPORTER ATP-BINDING SUBUNIT"/>
    <property type="match status" value="1"/>
</dbReference>
<keyword evidence="6" id="KW-1185">Reference proteome</keyword>
<feature type="domain" description="ABC transporter" evidence="4">
    <location>
        <begin position="4"/>
        <end position="259"/>
    </location>
</feature>
<keyword evidence="2 5" id="KW-0067">ATP-binding</keyword>
<dbReference type="Proteomes" id="UP001595833">
    <property type="component" value="Unassembled WGS sequence"/>
</dbReference>
<keyword evidence="3" id="KW-0175">Coiled coil</keyword>
<keyword evidence="1" id="KW-0547">Nucleotide-binding</keyword>
<proteinExistence type="predicted"/>
<accession>A0ABV9YCR6</accession>
<dbReference type="GO" id="GO:0005524">
    <property type="term" value="F:ATP binding"/>
    <property type="evidence" value="ECO:0007669"/>
    <property type="project" value="UniProtKB-KW"/>
</dbReference>
<gene>
    <name evidence="5" type="ORF">ACFPFM_43210</name>
</gene>
<protein>
    <submittedName>
        <fullName evidence="5">ATP-binding cassette domain-containing protein</fullName>
    </submittedName>
</protein>
<evidence type="ECO:0000313" key="6">
    <source>
        <dbReference type="Proteomes" id="UP001595833"/>
    </source>
</evidence>
<evidence type="ECO:0000256" key="1">
    <source>
        <dbReference type="ARBA" id="ARBA00022741"/>
    </source>
</evidence>
<dbReference type="Gene3D" id="3.40.50.300">
    <property type="entry name" value="P-loop containing nucleotide triphosphate hydrolases"/>
    <property type="match status" value="2"/>
</dbReference>
<dbReference type="Pfam" id="PF00005">
    <property type="entry name" value="ABC_tran"/>
    <property type="match status" value="2"/>
</dbReference>
<evidence type="ECO:0000313" key="5">
    <source>
        <dbReference type="EMBL" id="MFC5060560.1"/>
    </source>
</evidence>
<reference evidence="6" key="1">
    <citation type="journal article" date="2019" name="Int. J. Syst. Evol. Microbiol.">
        <title>The Global Catalogue of Microorganisms (GCM) 10K type strain sequencing project: providing services to taxonomists for standard genome sequencing and annotation.</title>
        <authorList>
            <consortium name="The Broad Institute Genomics Platform"/>
            <consortium name="The Broad Institute Genome Sequencing Center for Infectious Disease"/>
            <person name="Wu L."/>
            <person name="Ma J."/>
        </authorList>
    </citation>
    <scope>NUCLEOTIDE SEQUENCE [LARGE SCALE GENOMIC DNA]</scope>
    <source>
        <strain evidence="6">KCTC 12848</strain>
    </source>
</reference>
<dbReference type="EMBL" id="JBHSJB010000053">
    <property type="protein sequence ID" value="MFC5060560.1"/>
    <property type="molecule type" value="Genomic_DNA"/>
</dbReference>
<dbReference type="InterPro" id="IPR027417">
    <property type="entry name" value="P-loop_NTPase"/>
</dbReference>
<feature type="coiled-coil region" evidence="3">
    <location>
        <begin position="248"/>
        <end position="275"/>
    </location>
</feature>
<dbReference type="InterPro" id="IPR003593">
    <property type="entry name" value="AAA+_ATPase"/>
</dbReference>